<evidence type="ECO:0000256" key="4">
    <source>
        <dbReference type="ARBA" id="ARBA00022989"/>
    </source>
</evidence>
<dbReference type="GO" id="GO:0016020">
    <property type="term" value="C:membrane"/>
    <property type="evidence" value="ECO:0007669"/>
    <property type="project" value="UniProtKB-SubCell"/>
</dbReference>
<organism evidence="8 9">
    <name type="scientific">Mucor plumbeus</name>
    <dbReference type="NCBI Taxonomy" id="97098"/>
    <lineage>
        <taxon>Eukaryota</taxon>
        <taxon>Fungi</taxon>
        <taxon>Fungi incertae sedis</taxon>
        <taxon>Mucoromycota</taxon>
        <taxon>Mucoromycotina</taxon>
        <taxon>Mucoromycetes</taxon>
        <taxon>Mucorales</taxon>
        <taxon>Mucorineae</taxon>
        <taxon>Mucoraceae</taxon>
        <taxon>Mucor</taxon>
    </lineage>
</organism>
<feature type="transmembrane region" description="Helical" evidence="6">
    <location>
        <begin position="200"/>
        <end position="225"/>
    </location>
</feature>
<reference evidence="8" key="1">
    <citation type="submission" date="2020-12" db="EMBL/GenBank/DDBJ databases">
        <title>Metabolic potential, ecology and presence of endohyphal bacteria is reflected in genomic diversity of Mucoromycotina.</title>
        <authorList>
            <person name="Muszewska A."/>
            <person name="Okrasinska A."/>
            <person name="Steczkiewicz K."/>
            <person name="Drgas O."/>
            <person name="Orlowska M."/>
            <person name="Perlinska-Lenart U."/>
            <person name="Aleksandrzak-Piekarczyk T."/>
            <person name="Szatraj K."/>
            <person name="Zielenkiewicz U."/>
            <person name="Pilsyk S."/>
            <person name="Malc E."/>
            <person name="Mieczkowski P."/>
            <person name="Kruszewska J.S."/>
            <person name="Biernat P."/>
            <person name="Pawlowska J."/>
        </authorList>
    </citation>
    <scope>NUCLEOTIDE SEQUENCE</scope>
    <source>
        <strain evidence="8">CBS 226.32</strain>
    </source>
</reference>
<evidence type="ECO:0000313" key="8">
    <source>
        <dbReference type="EMBL" id="KAG2208610.1"/>
    </source>
</evidence>
<comment type="subcellular location">
    <subcellularLocation>
        <location evidence="1">Membrane</location>
        <topology evidence="1">Multi-pass membrane protein</topology>
    </subcellularLocation>
</comment>
<dbReference type="Pfam" id="PF02544">
    <property type="entry name" value="Steroid_dh"/>
    <property type="match status" value="1"/>
</dbReference>
<evidence type="ECO:0000259" key="7">
    <source>
        <dbReference type="Pfam" id="PF02544"/>
    </source>
</evidence>
<sequence length="252" mass="28879">MYFPEWNLFNLTIAIISIAGSSLLIAREFSPATRLNYSKFNATSSSKSSEISISSYNGMLLIYTPSLILSTLFLVISYKNYRMLLISATIFVHYLKRVLEVMFVHRYSGQCKLKDNTLISMSYFIFALLVYKLASNVTDPSSRITLLGITMFLMGEYTNFYHHLILRNLRKDGSKEYKVPSGALFNCIWCPHYMGEIISFIAMVLVTQHFLILILQLGSAGYLAIRAYNTKKWYTDKFGTIPSRACLIPYIF</sequence>
<proteinExistence type="inferred from homology"/>
<feature type="transmembrane region" description="Helical" evidence="6">
    <location>
        <begin position="177"/>
        <end position="194"/>
    </location>
</feature>
<dbReference type="OrthoDB" id="5788137at2759"/>
<keyword evidence="4 6" id="KW-1133">Transmembrane helix</keyword>
<dbReference type="GO" id="GO:0006629">
    <property type="term" value="P:lipid metabolic process"/>
    <property type="evidence" value="ECO:0007669"/>
    <property type="project" value="InterPro"/>
</dbReference>
<gene>
    <name evidence="8" type="ORF">INT46_009152</name>
</gene>
<evidence type="ECO:0000256" key="3">
    <source>
        <dbReference type="ARBA" id="ARBA00022692"/>
    </source>
</evidence>
<evidence type="ECO:0000256" key="6">
    <source>
        <dbReference type="SAM" id="Phobius"/>
    </source>
</evidence>
<evidence type="ECO:0000256" key="2">
    <source>
        <dbReference type="ARBA" id="ARBA00007742"/>
    </source>
</evidence>
<dbReference type="EMBL" id="JAEPRC010000110">
    <property type="protein sequence ID" value="KAG2208610.1"/>
    <property type="molecule type" value="Genomic_DNA"/>
</dbReference>
<comment type="caution">
    <text evidence="8">The sequence shown here is derived from an EMBL/GenBank/DDBJ whole genome shotgun (WGS) entry which is preliminary data.</text>
</comment>
<name>A0A8H7V645_9FUNG</name>
<comment type="similarity">
    <text evidence="2">Belongs to the steroid 5-alpha reductase family.</text>
</comment>
<dbReference type="InterPro" id="IPR001104">
    <property type="entry name" value="3-oxo-5_a-steroid_4-DH_C"/>
</dbReference>
<dbReference type="PANTHER" id="PTHR10556:SF35">
    <property type="entry name" value="3-OXO-5-ALPHA-STEROID 4-DEHYDROGENASE FAMILY PROTEIN"/>
    <property type="match status" value="1"/>
</dbReference>
<evidence type="ECO:0000256" key="5">
    <source>
        <dbReference type="ARBA" id="ARBA00023136"/>
    </source>
</evidence>
<feature type="transmembrane region" description="Helical" evidence="6">
    <location>
        <begin position="116"/>
        <end position="134"/>
    </location>
</feature>
<keyword evidence="5 6" id="KW-0472">Membrane</keyword>
<evidence type="ECO:0000256" key="1">
    <source>
        <dbReference type="ARBA" id="ARBA00004141"/>
    </source>
</evidence>
<dbReference type="PROSITE" id="PS50244">
    <property type="entry name" value="S5A_REDUCTASE"/>
    <property type="match status" value="1"/>
</dbReference>
<keyword evidence="3 6" id="KW-0812">Transmembrane</keyword>
<dbReference type="GO" id="GO:0016627">
    <property type="term" value="F:oxidoreductase activity, acting on the CH-CH group of donors"/>
    <property type="evidence" value="ECO:0007669"/>
    <property type="project" value="InterPro"/>
</dbReference>
<evidence type="ECO:0000313" key="9">
    <source>
        <dbReference type="Proteomes" id="UP000650833"/>
    </source>
</evidence>
<feature type="transmembrane region" description="Helical" evidence="6">
    <location>
        <begin position="60"/>
        <end position="78"/>
    </location>
</feature>
<protein>
    <recommendedName>
        <fullName evidence="7">3-oxo-5-alpha-steroid 4-dehydrogenase C-terminal domain-containing protein</fullName>
    </recommendedName>
</protein>
<dbReference type="InterPro" id="IPR039357">
    <property type="entry name" value="SRD5A/TECR"/>
</dbReference>
<dbReference type="AlphaFoldDB" id="A0A8H7V645"/>
<feature type="transmembrane region" description="Helical" evidence="6">
    <location>
        <begin position="146"/>
        <end position="165"/>
    </location>
</feature>
<dbReference type="Proteomes" id="UP000650833">
    <property type="component" value="Unassembled WGS sequence"/>
</dbReference>
<accession>A0A8H7V645</accession>
<feature type="domain" description="3-oxo-5-alpha-steroid 4-dehydrogenase C-terminal" evidence="7">
    <location>
        <begin position="143"/>
        <end position="252"/>
    </location>
</feature>
<dbReference type="PANTHER" id="PTHR10556">
    <property type="entry name" value="3-OXO-5-ALPHA-STEROID 4-DEHYDROGENASE"/>
    <property type="match status" value="1"/>
</dbReference>
<keyword evidence="9" id="KW-1185">Reference proteome</keyword>
<feature type="transmembrane region" description="Helical" evidence="6">
    <location>
        <begin position="6"/>
        <end position="26"/>
    </location>
</feature>